<dbReference type="SUPFAM" id="SSF47370">
    <property type="entry name" value="Bromodomain"/>
    <property type="match status" value="1"/>
</dbReference>
<protein>
    <recommendedName>
        <fullName evidence="4">Bromo domain-containing protein</fullName>
    </recommendedName>
</protein>
<dbReference type="InterPro" id="IPR001487">
    <property type="entry name" value="Bromodomain"/>
</dbReference>
<feature type="region of interest" description="Disordered" evidence="3">
    <location>
        <begin position="582"/>
        <end position="612"/>
    </location>
</feature>
<dbReference type="InterPro" id="IPR036427">
    <property type="entry name" value="Bromodomain-like_sf"/>
</dbReference>
<comment type="caution">
    <text evidence="5">The sequence shown here is derived from an EMBL/GenBank/DDBJ whole genome shotgun (WGS) entry which is preliminary data.</text>
</comment>
<dbReference type="SMART" id="SM00297">
    <property type="entry name" value="BROMO"/>
    <property type="match status" value="1"/>
</dbReference>
<dbReference type="STRING" id="53326.A0A016TUQ4"/>
<sequence length="814" mass="91098">MSSFSVKPWSNLEHLTLFQLYKADSKDNWHVRAAEEMDATRRQRVEGRPKGFFTPATCKAEFDRVMSEPCPSDVPTGANYSRAAVVEAWLAHFWEEDKKDAEQYEELQNVKIRYWMDRIASLQANRHKLTDEQYEKMYEDVVREDEEVEYDEDEKEFRELYATICIDYLKKADENKNEASSSRPSGRLPPTRPPDQSPLGPKTAFRSPSPSSSPLKSPARSTVDSEEPSTVPKIEEDHVEAMEVDEPKPLDHESTTDTPSRNTPSSQPDHQTKRPRGRPPKKTANAAQFVKDSSTPIRDASPASSTAADEKKSPARTETRRSSARNESTPAAEKESIHVVDSPAGRVRGARRPVAVDSPLVTKSSNAGRTSAGADAKREDSKEDVKSREGSDSTHQPIVLPSTDVIVDEFGGTTAQTALSIRMPLWNSSDSEHSSSRKSSRSDRRSTPVTSAPSTSSSSRCDAGVQTDSVRFDMEDSFVIGYPLSDLTFGPPNAQLPRPVVKDEKEVMRSAHCSNDQTSRIVSWNDVFDGSFRKKQSTKRMDSATSLEEQAHIWHIVANEFSDPQAVKDFALNHSVGEMGSLSLVGSPPKRMRKEEKTSGSAPTPKTDKDHGFQGRMLSMWNILHEHRHSAIFLHPVTDRDAPGYSRAVFCPVDLTTVKREADSGMISVVNAFTLKIFLMFANAVMFNSTGHDVNFYAKEMGNATIDECMFIMDSRLDSYRVHLRRSRQDDGSYASLRLPRVIVLTPHKFLTLLAFPSHFIDVRKKDVCSTAGADPILPPSVRRLELRREGSNSSGCHSYDLKQVTPYRYQNEI</sequence>
<feature type="region of interest" description="Disordered" evidence="3">
    <location>
        <begin position="174"/>
        <end position="403"/>
    </location>
</feature>
<evidence type="ECO:0000256" key="1">
    <source>
        <dbReference type="ARBA" id="ARBA00023117"/>
    </source>
</evidence>
<dbReference type="Proteomes" id="UP000024635">
    <property type="component" value="Unassembled WGS sequence"/>
</dbReference>
<feature type="compositionally biased region" description="Basic and acidic residues" evidence="3">
    <location>
        <begin position="308"/>
        <end position="321"/>
    </location>
</feature>
<feature type="compositionally biased region" description="Basic and acidic residues" evidence="3">
    <location>
        <begin position="430"/>
        <end position="446"/>
    </location>
</feature>
<feature type="compositionally biased region" description="Polar residues" evidence="3">
    <location>
        <begin position="256"/>
        <end position="269"/>
    </location>
</feature>
<dbReference type="Pfam" id="PF00439">
    <property type="entry name" value="Bromodomain"/>
    <property type="match status" value="1"/>
</dbReference>
<dbReference type="PANTHER" id="PTHR15398:SF4">
    <property type="entry name" value="BROMODOMAIN-CONTAINING PROTEIN 8 ISOFORM X1"/>
    <property type="match status" value="1"/>
</dbReference>
<evidence type="ECO:0000256" key="3">
    <source>
        <dbReference type="SAM" id="MobiDB-lite"/>
    </source>
</evidence>
<feature type="compositionally biased region" description="Polar residues" evidence="3">
    <location>
        <begin position="291"/>
        <end position="307"/>
    </location>
</feature>
<feature type="compositionally biased region" description="Basic and acidic residues" evidence="3">
    <location>
        <begin position="233"/>
        <end position="255"/>
    </location>
</feature>
<feature type="compositionally biased region" description="Basic and acidic residues" evidence="3">
    <location>
        <begin position="375"/>
        <end position="392"/>
    </location>
</feature>
<name>A0A016TUQ4_9BILA</name>
<evidence type="ECO:0000259" key="4">
    <source>
        <dbReference type="PROSITE" id="PS50014"/>
    </source>
</evidence>
<proteinExistence type="predicted"/>
<feature type="compositionally biased region" description="Low complexity" evidence="3">
    <location>
        <begin position="207"/>
        <end position="221"/>
    </location>
</feature>
<feature type="compositionally biased region" description="Low complexity" evidence="3">
    <location>
        <begin position="343"/>
        <end position="356"/>
    </location>
</feature>
<reference evidence="6" key="1">
    <citation type="journal article" date="2015" name="Nat. Genet.">
        <title>The genome and transcriptome of the zoonotic hookworm Ancylostoma ceylanicum identify infection-specific gene families.</title>
        <authorList>
            <person name="Schwarz E.M."/>
            <person name="Hu Y."/>
            <person name="Antoshechkin I."/>
            <person name="Miller M.M."/>
            <person name="Sternberg P.W."/>
            <person name="Aroian R.V."/>
        </authorList>
    </citation>
    <scope>NUCLEOTIDE SEQUENCE</scope>
    <source>
        <strain evidence="6">HY135</strain>
    </source>
</reference>
<dbReference type="PROSITE" id="PS50014">
    <property type="entry name" value="BROMODOMAIN_2"/>
    <property type="match status" value="1"/>
</dbReference>
<feature type="compositionally biased region" description="Low complexity" evidence="3">
    <location>
        <begin position="447"/>
        <end position="460"/>
    </location>
</feature>
<keyword evidence="1 2" id="KW-0103">Bromodomain</keyword>
<keyword evidence="6" id="KW-1185">Reference proteome</keyword>
<evidence type="ECO:0000313" key="6">
    <source>
        <dbReference type="Proteomes" id="UP000024635"/>
    </source>
</evidence>
<evidence type="ECO:0000256" key="2">
    <source>
        <dbReference type="PROSITE-ProRule" id="PRU00035"/>
    </source>
</evidence>
<dbReference type="Gene3D" id="1.20.920.10">
    <property type="entry name" value="Bromodomain-like"/>
    <property type="match status" value="1"/>
</dbReference>
<dbReference type="GO" id="GO:0035267">
    <property type="term" value="C:NuA4 histone acetyltransferase complex"/>
    <property type="evidence" value="ECO:0007669"/>
    <property type="project" value="TreeGrafter"/>
</dbReference>
<accession>A0A016TUQ4</accession>
<dbReference type="OrthoDB" id="1742084at2759"/>
<feature type="domain" description="Bromo" evidence="4">
    <location>
        <begin position="625"/>
        <end position="695"/>
    </location>
</feature>
<dbReference type="AlphaFoldDB" id="A0A016TUQ4"/>
<evidence type="ECO:0000313" key="5">
    <source>
        <dbReference type="EMBL" id="EYC06372.1"/>
    </source>
</evidence>
<feature type="region of interest" description="Disordered" evidence="3">
    <location>
        <begin position="427"/>
        <end position="464"/>
    </location>
</feature>
<dbReference type="PANTHER" id="PTHR15398">
    <property type="entry name" value="BROMODOMAIN-CONTAINING PROTEIN 8"/>
    <property type="match status" value="1"/>
</dbReference>
<organism evidence="5 6">
    <name type="scientific">Ancylostoma ceylanicum</name>
    <dbReference type="NCBI Taxonomy" id="53326"/>
    <lineage>
        <taxon>Eukaryota</taxon>
        <taxon>Metazoa</taxon>
        <taxon>Ecdysozoa</taxon>
        <taxon>Nematoda</taxon>
        <taxon>Chromadorea</taxon>
        <taxon>Rhabditida</taxon>
        <taxon>Rhabditina</taxon>
        <taxon>Rhabditomorpha</taxon>
        <taxon>Strongyloidea</taxon>
        <taxon>Ancylostomatidae</taxon>
        <taxon>Ancylostomatinae</taxon>
        <taxon>Ancylostoma</taxon>
    </lineage>
</organism>
<dbReference type="EMBL" id="JARK01001412">
    <property type="protein sequence ID" value="EYC06372.1"/>
    <property type="molecule type" value="Genomic_DNA"/>
</dbReference>
<gene>
    <name evidence="5" type="primary">Acey_s0076.g1027</name>
    <name evidence="5" type="ORF">Y032_0076g1027</name>
</gene>